<dbReference type="HOGENOM" id="CLU_118085_0_0_10"/>
<feature type="transmembrane region" description="Helical" evidence="1">
    <location>
        <begin position="59"/>
        <end position="82"/>
    </location>
</feature>
<evidence type="ECO:0000313" key="2">
    <source>
        <dbReference type="EMBL" id="AHF18005.1"/>
    </source>
</evidence>
<dbReference type="AlphaFoldDB" id="W0F4K3"/>
<dbReference type="OrthoDB" id="1263582at2"/>
<feature type="transmembrane region" description="Helical" evidence="1">
    <location>
        <begin position="103"/>
        <end position="123"/>
    </location>
</feature>
<protein>
    <recommendedName>
        <fullName evidence="4">Yip1 domain-containing protein</fullName>
    </recommendedName>
</protein>
<dbReference type="Proteomes" id="UP000003586">
    <property type="component" value="Chromosome"/>
</dbReference>
<proteinExistence type="predicted"/>
<feature type="transmembrane region" description="Helical" evidence="1">
    <location>
        <begin position="175"/>
        <end position="194"/>
    </location>
</feature>
<feature type="transmembrane region" description="Helical" evidence="1">
    <location>
        <begin position="21"/>
        <end position="39"/>
    </location>
</feature>
<accession>W0F4K3</accession>
<organism evidence="2 3">
    <name type="scientific">Niabella soli DSM 19437</name>
    <dbReference type="NCBI Taxonomy" id="929713"/>
    <lineage>
        <taxon>Bacteria</taxon>
        <taxon>Pseudomonadati</taxon>
        <taxon>Bacteroidota</taxon>
        <taxon>Chitinophagia</taxon>
        <taxon>Chitinophagales</taxon>
        <taxon>Chitinophagaceae</taxon>
        <taxon>Niabella</taxon>
    </lineage>
</organism>
<keyword evidence="3" id="KW-1185">Reference proteome</keyword>
<dbReference type="STRING" id="929713.NIASO_18570"/>
<name>W0F4K3_9BACT</name>
<keyword evidence="1" id="KW-1133">Transmembrane helix</keyword>
<feature type="transmembrane region" description="Helical" evidence="1">
    <location>
        <begin position="143"/>
        <end position="163"/>
    </location>
</feature>
<evidence type="ECO:0000313" key="3">
    <source>
        <dbReference type="Proteomes" id="UP000003586"/>
    </source>
</evidence>
<dbReference type="EMBL" id="CP007035">
    <property type="protein sequence ID" value="AHF18005.1"/>
    <property type="molecule type" value="Genomic_DNA"/>
</dbReference>
<reference evidence="2 3" key="1">
    <citation type="submission" date="2013-12" db="EMBL/GenBank/DDBJ databases">
        <authorList>
            <consortium name="DOE Joint Genome Institute"/>
            <person name="Eisen J."/>
            <person name="Huntemann M."/>
            <person name="Han J."/>
            <person name="Chen A."/>
            <person name="Kyrpides N."/>
            <person name="Mavromatis K."/>
            <person name="Markowitz V."/>
            <person name="Palaniappan K."/>
            <person name="Ivanova N."/>
            <person name="Schaumberg A."/>
            <person name="Pati A."/>
            <person name="Liolios K."/>
            <person name="Nordberg H.P."/>
            <person name="Cantor M.N."/>
            <person name="Hua S.X."/>
            <person name="Woyke T."/>
        </authorList>
    </citation>
    <scope>NUCLEOTIDE SEQUENCE [LARGE SCALE GENOMIC DNA]</scope>
    <source>
        <strain evidence="3">DSM 19437</strain>
    </source>
</reference>
<dbReference type="RefSeq" id="WP_008588043.1">
    <property type="nucleotide sequence ID" value="NZ_CP007035.1"/>
</dbReference>
<gene>
    <name evidence="2" type="ORF">NIASO_18570</name>
</gene>
<dbReference type="KEGG" id="nso:NIASO_18570"/>
<keyword evidence="1" id="KW-0812">Transmembrane</keyword>
<keyword evidence="1" id="KW-0472">Membrane</keyword>
<evidence type="ECO:0000256" key="1">
    <source>
        <dbReference type="SAM" id="Phobius"/>
    </source>
</evidence>
<evidence type="ECO:0008006" key="4">
    <source>
        <dbReference type="Google" id="ProtNLM"/>
    </source>
</evidence>
<sequence length="200" mass="22481">MTEKKRNYIFNPVAVIPDKGQLLAALLIFLGSLLISYFLHVANDGVFHGTFIQQQTLLFLLLSNALVVLLPAALLFIAGRIFNKGVRFIDMCNTMLFSRLPVIITYAIFFCFVDVAEITNLLQTKGPQALNQLGKDALLQLQTAGLLILPFIVYSIIVLINGFKTAMYAKRPVHYVFFVIALVLSELVYRLVLYPQLIKL</sequence>